<feature type="transmembrane region" description="Helical" evidence="1">
    <location>
        <begin position="50"/>
        <end position="69"/>
    </location>
</feature>
<sequence>MTINNEKGVLHSLKHEPPRGVKILSIIYSLVGALFILGGILVIFTGTSDAHQLINGAAMAIIGIGVVYVGRGLVKGKKWAAWSATILALFQPLEPVYWIIAYYLLLSPVREYFNIHIRSKLQGVLYALLVLFLIPILLLSLLIIGAGALFIYEKFLKFLFPP</sequence>
<dbReference type="EMBL" id="DSAY01000072">
    <property type="protein sequence ID" value="HDP14878.1"/>
    <property type="molecule type" value="Genomic_DNA"/>
</dbReference>
<reference evidence="2" key="1">
    <citation type="journal article" date="2020" name="mSystems">
        <title>Genome- and Community-Level Interaction Insights into Carbon Utilization and Element Cycling Functions of Hydrothermarchaeota in Hydrothermal Sediment.</title>
        <authorList>
            <person name="Zhou Z."/>
            <person name="Liu Y."/>
            <person name="Xu W."/>
            <person name="Pan J."/>
            <person name="Luo Z.H."/>
            <person name="Li M."/>
        </authorList>
    </citation>
    <scope>NUCLEOTIDE SEQUENCE [LARGE SCALE GENOMIC DNA]</scope>
    <source>
        <strain evidence="2">SpSt-116</strain>
    </source>
</reference>
<dbReference type="AlphaFoldDB" id="A0A7C1CFR5"/>
<feature type="transmembrane region" description="Helical" evidence="1">
    <location>
        <begin position="81"/>
        <end position="105"/>
    </location>
</feature>
<accession>A0A7C1CFR5</accession>
<keyword evidence="1" id="KW-0472">Membrane</keyword>
<gene>
    <name evidence="2" type="ORF">ENN26_03765</name>
</gene>
<evidence type="ECO:0000313" key="2">
    <source>
        <dbReference type="EMBL" id="HDP14878.1"/>
    </source>
</evidence>
<keyword evidence="1" id="KW-1133">Transmembrane helix</keyword>
<comment type="caution">
    <text evidence="2">The sequence shown here is derived from an EMBL/GenBank/DDBJ whole genome shotgun (WGS) entry which is preliminary data.</text>
</comment>
<evidence type="ECO:0000256" key="1">
    <source>
        <dbReference type="SAM" id="Phobius"/>
    </source>
</evidence>
<keyword evidence="1" id="KW-0812">Transmembrane</keyword>
<proteinExistence type="predicted"/>
<name>A0A7C1CFR5_9CREN</name>
<feature type="transmembrane region" description="Helical" evidence="1">
    <location>
        <begin position="125"/>
        <end position="152"/>
    </location>
</feature>
<protein>
    <submittedName>
        <fullName evidence="2">Uncharacterized protein</fullName>
    </submittedName>
</protein>
<feature type="transmembrane region" description="Helical" evidence="1">
    <location>
        <begin position="21"/>
        <end position="44"/>
    </location>
</feature>
<organism evidence="2">
    <name type="scientific">Thermofilum adornatum</name>
    <dbReference type="NCBI Taxonomy" id="1365176"/>
    <lineage>
        <taxon>Archaea</taxon>
        <taxon>Thermoproteota</taxon>
        <taxon>Thermoprotei</taxon>
        <taxon>Thermofilales</taxon>
        <taxon>Thermofilaceae</taxon>
        <taxon>Thermofilum</taxon>
    </lineage>
</organism>